<proteinExistence type="predicted"/>
<gene>
    <name evidence="1" type="ORF">T11_12589</name>
</gene>
<comment type="caution">
    <text evidence="1">The sequence shown here is derived from an EMBL/GenBank/DDBJ whole genome shotgun (WGS) entry which is preliminary data.</text>
</comment>
<dbReference type="EMBL" id="JYDP01000017">
    <property type="protein sequence ID" value="KRZ15579.1"/>
    <property type="molecule type" value="Genomic_DNA"/>
</dbReference>
<evidence type="ECO:0000313" key="1">
    <source>
        <dbReference type="EMBL" id="KRZ15579.1"/>
    </source>
</evidence>
<dbReference type="Proteomes" id="UP000055024">
    <property type="component" value="Unassembled WGS sequence"/>
</dbReference>
<dbReference type="AlphaFoldDB" id="A0A0V1HXZ6"/>
<reference evidence="1 2" key="1">
    <citation type="submission" date="2015-01" db="EMBL/GenBank/DDBJ databases">
        <title>Evolution of Trichinella species and genotypes.</title>
        <authorList>
            <person name="Korhonen P.K."/>
            <person name="Edoardo P."/>
            <person name="Giuseppe L.R."/>
            <person name="Gasser R.B."/>
        </authorList>
    </citation>
    <scope>NUCLEOTIDE SEQUENCE [LARGE SCALE GENOMIC DNA]</scope>
    <source>
        <strain evidence="1">ISS1029</strain>
    </source>
</reference>
<evidence type="ECO:0000313" key="2">
    <source>
        <dbReference type="Proteomes" id="UP000055024"/>
    </source>
</evidence>
<accession>A0A0V1HXZ6</accession>
<sequence>MKLTLTENAWKRGLNKISDVSPNVSSTFGREENKMLSIIQQLHVNRSKLANQESIHKSTVHFWTLLSSSFSLK</sequence>
<keyword evidence="2" id="KW-1185">Reference proteome</keyword>
<organism evidence="1 2">
    <name type="scientific">Trichinella zimbabwensis</name>
    <dbReference type="NCBI Taxonomy" id="268475"/>
    <lineage>
        <taxon>Eukaryota</taxon>
        <taxon>Metazoa</taxon>
        <taxon>Ecdysozoa</taxon>
        <taxon>Nematoda</taxon>
        <taxon>Enoplea</taxon>
        <taxon>Dorylaimia</taxon>
        <taxon>Trichinellida</taxon>
        <taxon>Trichinellidae</taxon>
        <taxon>Trichinella</taxon>
    </lineage>
</organism>
<name>A0A0V1HXZ6_9BILA</name>
<protein>
    <submittedName>
        <fullName evidence="1">Uncharacterized protein</fullName>
    </submittedName>
</protein>